<name>A0A6P2BVE3_9ACTN</name>
<gene>
    <name evidence="4" type="ORF">EAS64_21710</name>
</gene>
<evidence type="ECO:0000313" key="5">
    <source>
        <dbReference type="Proteomes" id="UP000460272"/>
    </source>
</evidence>
<accession>A0A6P2BVE3</accession>
<proteinExistence type="predicted"/>
<reference evidence="4 5" key="1">
    <citation type="submission" date="2018-11" db="EMBL/GenBank/DDBJ databases">
        <title>Trebonia kvetii gen.nov., sp.nov., a novel acidophilic actinobacterium, and proposal of the new actinobacterial family Treboniaceae fam. nov.</title>
        <authorList>
            <person name="Rapoport D."/>
            <person name="Sagova-Mareckova M."/>
            <person name="Sedlacek I."/>
            <person name="Provaznik J."/>
            <person name="Kralova S."/>
            <person name="Pavlinic D."/>
            <person name="Benes V."/>
            <person name="Kopecky J."/>
        </authorList>
    </citation>
    <scope>NUCLEOTIDE SEQUENCE [LARGE SCALE GENOMIC DNA]</scope>
    <source>
        <strain evidence="4 5">15Tr583</strain>
    </source>
</reference>
<dbReference type="PANTHER" id="PTHR35526">
    <property type="entry name" value="ANTI-SIGMA-F FACTOR RSBW-RELATED"/>
    <property type="match status" value="1"/>
</dbReference>
<keyword evidence="1" id="KW-0808">Transferase</keyword>
<dbReference type="OrthoDB" id="3867457at2"/>
<sequence>MSLHQLETLPTRTRVHPAARQPLDTSARLDPAPRRPRMMRMPADWWDAPTAVVCSLSRGPQSARAARRLTRNTLRDWGLAFLAEDAEAIVGEFVANAVTHAAALELSRKQAADGLGLRLLRRTGEVICAVLDSSDDAPVLKAPGSAEECGRGLQMVDALSDVWGWSPVAGRGKAVWAILFCA</sequence>
<feature type="region of interest" description="Disordered" evidence="2">
    <location>
        <begin position="1"/>
        <end position="36"/>
    </location>
</feature>
<keyword evidence="1" id="KW-0418">Kinase</keyword>
<evidence type="ECO:0000313" key="4">
    <source>
        <dbReference type="EMBL" id="TVZ03072.1"/>
    </source>
</evidence>
<protein>
    <submittedName>
        <fullName evidence="4">ATP-binding protein</fullName>
    </submittedName>
</protein>
<keyword evidence="4" id="KW-0067">ATP-binding</keyword>
<dbReference type="GO" id="GO:0004674">
    <property type="term" value="F:protein serine/threonine kinase activity"/>
    <property type="evidence" value="ECO:0007669"/>
    <property type="project" value="UniProtKB-KW"/>
</dbReference>
<feature type="domain" description="Histidine kinase/HSP90-like ATPase" evidence="3">
    <location>
        <begin position="60"/>
        <end position="176"/>
    </location>
</feature>
<comment type="caution">
    <text evidence="4">The sequence shown here is derived from an EMBL/GenBank/DDBJ whole genome shotgun (WGS) entry which is preliminary data.</text>
</comment>
<keyword evidence="5" id="KW-1185">Reference proteome</keyword>
<dbReference type="Pfam" id="PF13581">
    <property type="entry name" value="HATPase_c_2"/>
    <property type="match status" value="1"/>
</dbReference>
<evidence type="ECO:0000256" key="2">
    <source>
        <dbReference type="SAM" id="MobiDB-lite"/>
    </source>
</evidence>
<dbReference type="Gene3D" id="3.30.565.10">
    <property type="entry name" value="Histidine kinase-like ATPase, C-terminal domain"/>
    <property type="match status" value="1"/>
</dbReference>
<dbReference type="InterPro" id="IPR036890">
    <property type="entry name" value="HATPase_C_sf"/>
</dbReference>
<evidence type="ECO:0000259" key="3">
    <source>
        <dbReference type="Pfam" id="PF13581"/>
    </source>
</evidence>
<organism evidence="4 5">
    <name type="scientific">Trebonia kvetii</name>
    <dbReference type="NCBI Taxonomy" id="2480626"/>
    <lineage>
        <taxon>Bacteria</taxon>
        <taxon>Bacillati</taxon>
        <taxon>Actinomycetota</taxon>
        <taxon>Actinomycetes</taxon>
        <taxon>Streptosporangiales</taxon>
        <taxon>Treboniaceae</taxon>
        <taxon>Trebonia</taxon>
    </lineage>
</organism>
<dbReference type="AlphaFoldDB" id="A0A6P2BVE3"/>
<dbReference type="PANTHER" id="PTHR35526:SF3">
    <property type="entry name" value="ANTI-SIGMA-F FACTOR RSBW"/>
    <property type="match status" value="1"/>
</dbReference>
<dbReference type="Proteomes" id="UP000460272">
    <property type="component" value="Unassembled WGS sequence"/>
</dbReference>
<dbReference type="InterPro" id="IPR050267">
    <property type="entry name" value="Anti-sigma-factor_SerPK"/>
</dbReference>
<keyword evidence="1" id="KW-0723">Serine/threonine-protein kinase</keyword>
<keyword evidence="4" id="KW-0547">Nucleotide-binding</keyword>
<dbReference type="InterPro" id="IPR003594">
    <property type="entry name" value="HATPase_dom"/>
</dbReference>
<dbReference type="EMBL" id="RPFW01000004">
    <property type="protein sequence ID" value="TVZ03072.1"/>
    <property type="molecule type" value="Genomic_DNA"/>
</dbReference>
<dbReference type="RefSeq" id="WP_145855481.1">
    <property type="nucleotide sequence ID" value="NZ_RPFW01000004.1"/>
</dbReference>
<dbReference type="CDD" id="cd16936">
    <property type="entry name" value="HATPase_RsbW-like"/>
    <property type="match status" value="1"/>
</dbReference>
<dbReference type="GO" id="GO:0005524">
    <property type="term" value="F:ATP binding"/>
    <property type="evidence" value="ECO:0007669"/>
    <property type="project" value="UniProtKB-KW"/>
</dbReference>
<evidence type="ECO:0000256" key="1">
    <source>
        <dbReference type="ARBA" id="ARBA00022527"/>
    </source>
</evidence>